<name>A0A3E2B5H9_9FIRM</name>
<dbReference type="GO" id="GO:0000166">
    <property type="term" value="F:nucleotide binding"/>
    <property type="evidence" value="ECO:0007669"/>
    <property type="project" value="InterPro"/>
</dbReference>
<reference evidence="1 2" key="1">
    <citation type="submission" date="2018-07" db="EMBL/GenBank/DDBJ databases">
        <title>GABA Modulating Bacteria of the Human Gut Microbiota.</title>
        <authorList>
            <person name="Strandwitz P."/>
            <person name="Kim K.H."/>
            <person name="Terekhova D."/>
            <person name="Liu J.K."/>
            <person name="Sharma A."/>
            <person name="Levering J."/>
            <person name="Mcdonald D."/>
            <person name="Dietrich D."/>
            <person name="Ramadhar T.R."/>
            <person name="Lekbua A."/>
            <person name="Mroue N."/>
            <person name="Liston C."/>
            <person name="Stewart E.J."/>
            <person name="Dubin M.J."/>
            <person name="Zengler K."/>
            <person name="Knight R."/>
            <person name="Gilbert J.A."/>
            <person name="Clardy J."/>
            <person name="Lewis K."/>
        </authorList>
    </citation>
    <scope>NUCLEOTIDE SEQUENCE [LARGE SCALE GENOMIC DNA]</scope>
    <source>
        <strain evidence="1 2">KLE1738</strain>
    </source>
</reference>
<dbReference type="Proteomes" id="UP000260649">
    <property type="component" value="Unassembled WGS sequence"/>
</dbReference>
<comment type="caution">
    <text evidence="1">The sequence shown here is derived from an EMBL/GenBank/DDBJ whole genome shotgun (WGS) entry which is preliminary data.</text>
</comment>
<dbReference type="GO" id="GO:0043752">
    <property type="term" value="F:adenosylcobinamide kinase activity"/>
    <property type="evidence" value="ECO:0007669"/>
    <property type="project" value="InterPro"/>
</dbReference>
<protein>
    <submittedName>
        <fullName evidence="1">Cobinamide kinase</fullName>
    </submittedName>
</protein>
<dbReference type="RefSeq" id="WP_117141717.1">
    <property type="nucleotide sequence ID" value="NZ_CAKXKJ010000008.1"/>
</dbReference>
<keyword evidence="1" id="KW-0418">Kinase</keyword>
<dbReference type="GO" id="GO:0009236">
    <property type="term" value="P:cobalamin biosynthetic process"/>
    <property type="evidence" value="ECO:0007669"/>
    <property type="project" value="UniProtKB-UniPathway"/>
</dbReference>
<keyword evidence="2" id="KW-1185">Reference proteome</keyword>
<dbReference type="UniPathway" id="UPA00148">
    <property type="reaction ID" value="UER00236"/>
</dbReference>
<evidence type="ECO:0000313" key="1">
    <source>
        <dbReference type="EMBL" id="RFT07267.1"/>
    </source>
</evidence>
<organism evidence="1 2">
    <name type="scientific">Evtepia gabavorous</name>
    <dbReference type="NCBI Taxonomy" id="2211183"/>
    <lineage>
        <taxon>Bacteria</taxon>
        <taxon>Bacillati</taxon>
        <taxon>Bacillota</taxon>
        <taxon>Clostridia</taxon>
        <taxon>Eubacteriales</taxon>
        <taxon>Evtepia</taxon>
    </lineage>
</organism>
<dbReference type="EMBL" id="QQRQ01000003">
    <property type="protein sequence ID" value="RFT07267.1"/>
    <property type="molecule type" value="Genomic_DNA"/>
</dbReference>
<dbReference type="Gene3D" id="3.40.50.300">
    <property type="entry name" value="P-loop containing nucleotide triphosphate hydrolases"/>
    <property type="match status" value="1"/>
</dbReference>
<dbReference type="Pfam" id="PF02283">
    <property type="entry name" value="CobU"/>
    <property type="match status" value="1"/>
</dbReference>
<gene>
    <name evidence="1" type="ORF">DV520_02850</name>
</gene>
<sequence length="111" mass="12219">MIFVTGPLFAGKREYICKALGWSEEDLARRGIWEVQNLAGQEEDLEKLAKNLAQYEVVIATEVGGGVVPVDPVQRQNREAAGRLACLLAQRADRVIRVFCGLPQALKGELP</sequence>
<evidence type="ECO:0000313" key="2">
    <source>
        <dbReference type="Proteomes" id="UP000260649"/>
    </source>
</evidence>
<dbReference type="GeneID" id="97994680"/>
<dbReference type="SUPFAM" id="SSF52540">
    <property type="entry name" value="P-loop containing nucleoside triphosphate hydrolases"/>
    <property type="match status" value="1"/>
</dbReference>
<dbReference type="InterPro" id="IPR003203">
    <property type="entry name" value="CobU/CobP"/>
</dbReference>
<proteinExistence type="predicted"/>
<dbReference type="OrthoDB" id="1766664at2"/>
<dbReference type="InterPro" id="IPR027417">
    <property type="entry name" value="P-loop_NTPase"/>
</dbReference>
<keyword evidence="1" id="KW-0808">Transferase</keyword>
<dbReference type="AlphaFoldDB" id="A0A3E2B5H9"/>
<accession>A0A3E2B5H9</accession>